<keyword evidence="7 10" id="KW-0949">S-adenosyl-L-methionine</keyword>
<evidence type="ECO:0000256" key="7">
    <source>
        <dbReference type="ARBA" id="ARBA00022691"/>
    </source>
</evidence>
<comment type="function">
    <text evidence="10">Adenosyl-L-methionine (AdoMet)-dependent tRNA (uracil-O(2)-)-methyltransferase.</text>
</comment>
<protein>
    <recommendedName>
        <fullName evidence="10">tRNA (uracil-O(2)-)-methyltransferase</fullName>
        <ecNumber evidence="10">2.1.1.211</ecNumber>
    </recommendedName>
</protein>
<proteinExistence type="inferred from homology"/>
<sequence length="527" mass="60875">MLWRTLCADSVKYTYPVAACDYFDKIILIWRTQSQSVNRRLFGSVTVKSDFEDYSAILQTALELVSAVSFDPKCEVRKLIPKDALFSQKCYEVSYYEDELVVVFIPVQLDLCNNKKTAHIPFPYKLSCQVLSEFRQVEIVCLRLILSVPTCVADTDCRWLLNTVFPALHKWLQFIDPHKTVRKTNNLLDLEEYSHRYKRIKEEYGRKLVESWTEKTDPKKFVYEDCGIAAYLLELWRKRGRFPRKFADLGCGNGLLVHLLNKEGVSGIGIDIRKRKIWSEQFSESSLIEQVVDPSQKETSIPSDVDYLIGNHTDELTPWMPIMAARPGDSGSQYDSFLKFVKEVCVRLGFVVEEDRLSIPSTKRLCFVCNIPPQGLVPNVEEVIQELTGSSSKGFLARPKVEQIRNCLNVPAEIRLDLINRFFDKILYSSNEERDGWRCGGAIELSELATMLTDEEKQLMKQQCGGLQTFLRNQHQVFKVRSNICRSFLLLCFEVRVIYFFCYLAVFKLLHFHILVCSKRASLTVCK</sequence>
<comment type="function">
    <text evidence="1">Probable adenosyl-L-methionine (AdoMet)-dependent tRNA (uracil-O(2)-)-methyltransferase.</text>
</comment>
<keyword evidence="4 10" id="KW-0963">Cytoplasm</keyword>
<comment type="similarity">
    <text evidence="3 10">Belongs to the TRM44 family.</text>
</comment>
<evidence type="ECO:0000256" key="5">
    <source>
        <dbReference type="ARBA" id="ARBA00022603"/>
    </source>
</evidence>
<keyword evidence="11" id="KW-0472">Membrane</keyword>
<keyword evidence="13" id="KW-1185">Reference proteome</keyword>
<evidence type="ECO:0000256" key="8">
    <source>
        <dbReference type="ARBA" id="ARBA00022694"/>
    </source>
</evidence>
<dbReference type="PANTHER" id="PTHR21210:SF0">
    <property type="entry name" value="TRNA (URACIL-O(2)-)-METHYLTRANSFERASE-RELATED"/>
    <property type="match status" value="1"/>
</dbReference>
<keyword evidence="8 10" id="KW-0819">tRNA processing</keyword>
<keyword evidence="11" id="KW-0812">Transmembrane</keyword>
<keyword evidence="6 10" id="KW-0808">Transferase</keyword>
<evidence type="ECO:0000256" key="6">
    <source>
        <dbReference type="ARBA" id="ARBA00022679"/>
    </source>
</evidence>
<keyword evidence="5 10" id="KW-0489">Methyltransferase</keyword>
<dbReference type="InterPro" id="IPR011671">
    <property type="entry name" value="tRNA_uracil_MeTrfase"/>
</dbReference>
<dbReference type="AlphaFoldDB" id="A0A3P7IHU4"/>
<dbReference type="GO" id="GO:0005737">
    <property type="term" value="C:cytoplasm"/>
    <property type="evidence" value="ECO:0007669"/>
    <property type="project" value="UniProtKB-SubCell"/>
</dbReference>
<dbReference type="EMBL" id="UYYB01000184">
    <property type="protein sequence ID" value="VDM65134.1"/>
    <property type="molecule type" value="Genomic_DNA"/>
</dbReference>
<evidence type="ECO:0000256" key="10">
    <source>
        <dbReference type="RuleBase" id="RU368004"/>
    </source>
</evidence>
<reference evidence="12 13" key="1">
    <citation type="submission" date="2018-11" db="EMBL/GenBank/DDBJ databases">
        <authorList>
            <consortium name="Pathogen Informatics"/>
        </authorList>
    </citation>
    <scope>NUCLEOTIDE SEQUENCE [LARGE SCALE GENOMIC DNA]</scope>
</reference>
<dbReference type="Pfam" id="PF07757">
    <property type="entry name" value="AdoMet_MTase"/>
    <property type="match status" value="1"/>
</dbReference>
<evidence type="ECO:0000256" key="3">
    <source>
        <dbReference type="ARBA" id="ARBA00009056"/>
    </source>
</evidence>
<comment type="subcellular location">
    <subcellularLocation>
        <location evidence="2 10">Cytoplasm</location>
    </subcellularLocation>
</comment>
<gene>
    <name evidence="12" type="ORF">SVUK_LOCUS132</name>
</gene>
<dbReference type="GO" id="GO:0030488">
    <property type="term" value="P:tRNA methylation"/>
    <property type="evidence" value="ECO:0007669"/>
    <property type="project" value="UniProtKB-UniRule"/>
</dbReference>
<evidence type="ECO:0000313" key="12">
    <source>
        <dbReference type="EMBL" id="VDM65134.1"/>
    </source>
</evidence>
<dbReference type="Proteomes" id="UP000270094">
    <property type="component" value="Unassembled WGS sequence"/>
</dbReference>
<keyword evidence="11" id="KW-1133">Transmembrane helix</keyword>
<feature type="transmembrane region" description="Helical" evidence="11">
    <location>
        <begin position="488"/>
        <end position="510"/>
    </location>
</feature>
<evidence type="ECO:0000256" key="11">
    <source>
        <dbReference type="SAM" id="Phobius"/>
    </source>
</evidence>
<comment type="catalytic activity">
    <reaction evidence="9 10">
        <text>uridine(44) in tRNA(Ser) + S-adenosyl-L-methionine = 2'-O-methyluridine(44) in tRNA(Ser) + S-adenosyl-L-homocysteine + H(+)</text>
        <dbReference type="Rhea" id="RHEA:43100"/>
        <dbReference type="Rhea" id="RHEA-COMP:10339"/>
        <dbReference type="Rhea" id="RHEA-COMP:10340"/>
        <dbReference type="ChEBI" id="CHEBI:15378"/>
        <dbReference type="ChEBI" id="CHEBI:57856"/>
        <dbReference type="ChEBI" id="CHEBI:59789"/>
        <dbReference type="ChEBI" id="CHEBI:65315"/>
        <dbReference type="ChEBI" id="CHEBI:74478"/>
        <dbReference type="EC" id="2.1.1.211"/>
    </reaction>
</comment>
<name>A0A3P7IHU4_STRVU</name>
<accession>A0A3P7IHU4</accession>
<evidence type="ECO:0000256" key="2">
    <source>
        <dbReference type="ARBA" id="ARBA00004496"/>
    </source>
</evidence>
<dbReference type="SUPFAM" id="SSF53335">
    <property type="entry name" value="S-adenosyl-L-methionine-dependent methyltransferases"/>
    <property type="match status" value="1"/>
</dbReference>
<evidence type="ECO:0000256" key="1">
    <source>
        <dbReference type="ARBA" id="ARBA00002778"/>
    </source>
</evidence>
<dbReference type="EC" id="2.1.1.211" evidence="10"/>
<dbReference type="GO" id="GO:0141101">
    <property type="term" value="F:tRNA(Ser) (uridine(44)-2'-O-)-methyltransferase activity"/>
    <property type="evidence" value="ECO:0007669"/>
    <property type="project" value="UniProtKB-EC"/>
</dbReference>
<evidence type="ECO:0000313" key="13">
    <source>
        <dbReference type="Proteomes" id="UP000270094"/>
    </source>
</evidence>
<evidence type="ECO:0000256" key="9">
    <source>
        <dbReference type="ARBA" id="ARBA00047957"/>
    </source>
</evidence>
<evidence type="ECO:0000256" key="4">
    <source>
        <dbReference type="ARBA" id="ARBA00022490"/>
    </source>
</evidence>
<dbReference type="PANTHER" id="PTHR21210">
    <property type="entry name" value="TRNA (URACIL-O(2)-)-METHYLTRANSFERASE-RELATED"/>
    <property type="match status" value="1"/>
</dbReference>
<dbReference type="OrthoDB" id="10047021at2759"/>
<dbReference type="InterPro" id="IPR029063">
    <property type="entry name" value="SAM-dependent_MTases_sf"/>
</dbReference>
<organism evidence="12 13">
    <name type="scientific">Strongylus vulgaris</name>
    <name type="common">Blood worm</name>
    <dbReference type="NCBI Taxonomy" id="40348"/>
    <lineage>
        <taxon>Eukaryota</taxon>
        <taxon>Metazoa</taxon>
        <taxon>Ecdysozoa</taxon>
        <taxon>Nematoda</taxon>
        <taxon>Chromadorea</taxon>
        <taxon>Rhabditida</taxon>
        <taxon>Rhabditina</taxon>
        <taxon>Rhabditomorpha</taxon>
        <taxon>Strongyloidea</taxon>
        <taxon>Strongylidae</taxon>
        <taxon>Strongylus</taxon>
    </lineage>
</organism>